<keyword evidence="6" id="KW-0496">Mitochondrion</keyword>
<comment type="function">
    <text evidence="7">Mitochondrial ribosome (mitoribosome) assembly factor. Binds at the interface of the head and body domains of the mitochondrial small ribosomal subunit (mt-SSU), occluding the mRNA channel and preventing compaction of the head domain towards the body. Probable inactive methyltransferase: retains the characteristic folding and ability to bind S-adenosyl-L-methionine, but it probably lost its methyltransferase activity.</text>
</comment>
<dbReference type="GO" id="GO:0003735">
    <property type="term" value="F:structural constituent of ribosome"/>
    <property type="evidence" value="ECO:0007669"/>
    <property type="project" value="TreeGrafter"/>
</dbReference>
<comment type="subcellular location">
    <subcellularLocation>
        <location evidence="1">Mitochondrion</location>
    </subcellularLocation>
</comment>
<dbReference type="GO" id="GO:0008168">
    <property type="term" value="F:methyltransferase activity"/>
    <property type="evidence" value="ECO:0007669"/>
    <property type="project" value="InterPro"/>
</dbReference>
<reference evidence="9 10" key="1">
    <citation type="journal article" date="2016" name="Fungal Biol.">
        <title>The genome of Xylona heveae provides a window into fungal endophytism.</title>
        <authorList>
            <person name="Gazis R."/>
            <person name="Kuo A."/>
            <person name="Riley R."/>
            <person name="LaButti K."/>
            <person name="Lipzen A."/>
            <person name="Lin J."/>
            <person name="Amirebrahimi M."/>
            <person name="Hesse C.N."/>
            <person name="Spatafora J.W."/>
            <person name="Henrissat B."/>
            <person name="Hainaut M."/>
            <person name="Grigoriev I.V."/>
            <person name="Hibbett D.S."/>
        </authorList>
    </citation>
    <scope>NUCLEOTIDE SEQUENCE [LARGE SCALE GENOMIC DNA]</scope>
    <source>
        <strain evidence="9 10">TC161</strain>
    </source>
</reference>
<evidence type="ECO:0000256" key="8">
    <source>
        <dbReference type="SAM" id="MobiDB-lite"/>
    </source>
</evidence>
<keyword evidence="3" id="KW-0809">Transit peptide</keyword>
<keyword evidence="10" id="KW-1185">Reference proteome</keyword>
<feature type="region of interest" description="Disordered" evidence="8">
    <location>
        <begin position="748"/>
        <end position="796"/>
    </location>
</feature>
<protein>
    <recommendedName>
        <fullName evidence="11">Rsm22-domain-containing protein</fullName>
    </recommendedName>
</protein>
<evidence type="ECO:0000313" key="9">
    <source>
        <dbReference type="EMBL" id="KZF19282.1"/>
    </source>
</evidence>
<evidence type="ECO:0000256" key="7">
    <source>
        <dbReference type="ARBA" id="ARBA00045681"/>
    </source>
</evidence>
<dbReference type="FunCoup" id="A0A164ZMH6">
    <property type="interactions" value="294"/>
</dbReference>
<dbReference type="InterPro" id="IPR015324">
    <property type="entry name" value="Ribosomal_Rsm22-like"/>
</dbReference>
<organism evidence="9 10">
    <name type="scientific">Xylona heveae (strain CBS 132557 / TC161)</name>
    <dbReference type="NCBI Taxonomy" id="1328760"/>
    <lineage>
        <taxon>Eukaryota</taxon>
        <taxon>Fungi</taxon>
        <taxon>Dikarya</taxon>
        <taxon>Ascomycota</taxon>
        <taxon>Pezizomycotina</taxon>
        <taxon>Xylonomycetes</taxon>
        <taxon>Xylonales</taxon>
        <taxon>Xylonaceae</taxon>
        <taxon>Xylona</taxon>
    </lineage>
</organism>
<dbReference type="GeneID" id="28898687"/>
<dbReference type="OMA" id="CTNHSTC"/>
<keyword evidence="5" id="KW-0411">Iron-sulfur</keyword>
<dbReference type="STRING" id="1328760.A0A164ZMH6"/>
<feature type="compositionally biased region" description="Polar residues" evidence="8">
    <location>
        <begin position="46"/>
        <end position="56"/>
    </location>
</feature>
<keyword evidence="2" id="KW-0479">Metal-binding</keyword>
<dbReference type="EMBL" id="KV407467">
    <property type="protein sequence ID" value="KZF19282.1"/>
    <property type="molecule type" value="Genomic_DNA"/>
</dbReference>
<evidence type="ECO:0000256" key="3">
    <source>
        <dbReference type="ARBA" id="ARBA00022946"/>
    </source>
</evidence>
<evidence type="ECO:0000256" key="2">
    <source>
        <dbReference type="ARBA" id="ARBA00022723"/>
    </source>
</evidence>
<proteinExistence type="predicted"/>
<feature type="region of interest" description="Disordered" evidence="8">
    <location>
        <begin position="600"/>
        <end position="657"/>
    </location>
</feature>
<dbReference type="AlphaFoldDB" id="A0A164ZMH6"/>
<dbReference type="GO" id="GO:0051536">
    <property type="term" value="F:iron-sulfur cluster binding"/>
    <property type="evidence" value="ECO:0007669"/>
    <property type="project" value="UniProtKB-KW"/>
</dbReference>
<sequence>MPVTRALRPVCISCRFNQLTLSQRISPRAFHAAAIRPRPRVRSQALRVSSAQNSKPEVTEQAREHEDESVFRAEFSPPLSAEQLEALVRHARHTYGEYLPEKVLSENEYRLYERLYGPPLPIPEYEARDVDGEHESETKDLWLKENKHGELEIVEVDRPAESHQEIAQEDLEETPSDDEAEDLELHASDDTNLRTHPFTIAGRFATSPSTLQLPAESFTDPVTALLSDSSNKHISEAAHKVLGGPGLPYSPGTPASKRHLPQKPIGLSSFQTRMSDMESNVYVAAVMPGIYASVMSTLVEVRKRLGTEWIKELLQKEGGPRILDTGAGGAGVIAWREVLQAEWKRLHDAGEIKTTAEEAPLGRASVITGAAPLRHRASRLLENTTFLPRLPDYVHTPNPESLLDPSTPSTGRKQFDIIVAPHNLLPFNEEYLRKMHVENLWSLLNPNGGVLILIEKGIPRGFEAIAGARQMLLDNYISSPGSEHVASDLQEKERSSITASPRLKETGMIIAPCTNHAKCPMYLTPGISQGRKDFCHFSQRYIRPSYLQRILQASARNHEDVDFSYVALRRGRDERKTHGLIQGSEATEAAFAGYETPATLSQSLEQEQQQVPSTSSPSTSSSNSTSTPETSFASDQSSTPTTTSSNAEPEVPTLNTLSLPRSILPPLKRRGHVILDLCTPSGTLERWTVPKSFGKQAYRDARKSSWGDLWALGAKSRMDRPVKLGVRTPGKKNKAKGKDVFEVNVGQEGSDAVRLASGPSKKVVPSKQRVKGRTKGKQERLSHQQTSRKGALENME</sequence>
<accession>A0A164ZMH6</accession>
<dbReference type="InterPro" id="IPR052571">
    <property type="entry name" value="Mt_RNA_Methyltransferase"/>
</dbReference>
<evidence type="ECO:0000313" key="10">
    <source>
        <dbReference type="Proteomes" id="UP000076632"/>
    </source>
</evidence>
<dbReference type="PANTHER" id="PTHR13184:SF5">
    <property type="entry name" value="METHYLTRANSFERASE-LIKE PROTEIN 17, MITOCHONDRIAL"/>
    <property type="match status" value="1"/>
</dbReference>
<dbReference type="RefSeq" id="XP_018184837.1">
    <property type="nucleotide sequence ID" value="XM_018333550.1"/>
</dbReference>
<dbReference type="InParanoid" id="A0A164ZMH6"/>
<dbReference type="Proteomes" id="UP000076632">
    <property type="component" value="Unassembled WGS sequence"/>
</dbReference>
<dbReference type="OrthoDB" id="421327at2759"/>
<feature type="region of interest" description="Disordered" evidence="8">
    <location>
        <begin position="41"/>
        <end position="70"/>
    </location>
</feature>
<evidence type="ECO:0000256" key="4">
    <source>
        <dbReference type="ARBA" id="ARBA00023004"/>
    </source>
</evidence>
<evidence type="ECO:0000256" key="1">
    <source>
        <dbReference type="ARBA" id="ARBA00004173"/>
    </source>
</evidence>
<keyword evidence="4" id="KW-0408">Iron</keyword>
<evidence type="ECO:0008006" key="11">
    <source>
        <dbReference type="Google" id="ProtNLM"/>
    </source>
</evidence>
<dbReference type="GO" id="GO:0046872">
    <property type="term" value="F:metal ion binding"/>
    <property type="evidence" value="ECO:0007669"/>
    <property type="project" value="UniProtKB-KW"/>
</dbReference>
<dbReference type="Pfam" id="PF09243">
    <property type="entry name" value="Rsm22"/>
    <property type="match status" value="2"/>
</dbReference>
<name>A0A164ZMH6_XYLHT</name>
<evidence type="ECO:0000256" key="5">
    <source>
        <dbReference type="ARBA" id="ARBA00023014"/>
    </source>
</evidence>
<dbReference type="GO" id="GO:0006412">
    <property type="term" value="P:translation"/>
    <property type="evidence" value="ECO:0007669"/>
    <property type="project" value="InterPro"/>
</dbReference>
<feature type="compositionally biased region" description="Basic and acidic residues" evidence="8">
    <location>
        <begin position="57"/>
        <end position="70"/>
    </location>
</feature>
<gene>
    <name evidence="9" type="ORF">L228DRAFT_251402</name>
</gene>
<feature type="compositionally biased region" description="Low complexity" evidence="8">
    <location>
        <begin position="600"/>
        <end position="645"/>
    </location>
</feature>
<dbReference type="PANTHER" id="PTHR13184">
    <property type="entry name" value="37S RIBOSOMAL PROTEIN S22"/>
    <property type="match status" value="1"/>
</dbReference>
<dbReference type="GO" id="GO:0005763">
    <property type="term" value="C:mitochondrial small ribosomal subunit"/>
    <property type="evidence" value="ECO:0007669"/>
    <property type="project" value="TreeGrafter"/>
</dbReference>
<evidence type="ECO:0000256" key="6">
    <source>
        <dbReference type="ARBA" id="ARBA00023128"/>
    </source>
</evidence>